<evidence type="ECO:0000256" key="7">
    <source>
        <dbReference type="PROSITE-ProRule" id="PRU00108"/>
    </source>
</evidence>
<evidence type="ECO:0000259" key="9">
    <source>
        <dbReference type="PROSITE" id="PS50071"/>
    </source>
</evidence>
<evidence type="ECO:0000259" key="10">
    <source>
        <dbReference type="PROSITE" id="PS51936"/>
    </source>
</evidence>
<dbReference type="Proteomes" id="UP000285301">
    <property type="component" value="Unassembled WGS sequence"/>
</dbReference>
<dbReference type="GO" id="GO:0005634">
    <property type="term" value="C:nucleus"/>
    <property type="evidence" value="ECO:0007669"/>
    <property type="project" value="UniProtKB-SubCell"/>
</dbReference>
<dbReference type="SMART" id="SM00389">
    <property type="entry name" value="HOX"/>
    <property type="match status" value="1"/>
</dbReference>
<evidence type="ECO:0000256" key="2">
    <source>
        <dbReference type="ARBA" id="ARBA00023015"/>
    </source>
</evidence>
<keyword evidence="6 7" id="KW-0539">Nucleus</keyword>
<accession>A0A3S3QVE0</accession>
<dbReference type="PANTHER" id="PTHR14618:SF0">
    <property type="entry name" value="HOMEOBOX-CONTAINING PROTEIN 1"/>
    <property type="match status" value="1"/>
</dbReference>
<dbReference type="InterPro" id="IPR009057">
    <property type="entry name" value="Homeodomain-like_sf"/>
</dbReference>
<sequence length="301" mass="34336">MSNPTVEQTLILTKLLSTGLSKQQILDAFDEIAKREGYKPSSSEECRAPVSTSERVPLSTTEVAVASVPSITTQSSQSTKGVITYDETPELRLFKLKGEAAILDEIRSFVSTYNIRQNMIAEMTRISQGYISRFFRGEGDEMSERAKNLIYLWYLECRSNPQKLQECLGNKNILSESGDLIPIRRERFLFNKVHLEVLEKFFDENPYPDSERKELIAEACNVALERKTGRKLRASDKVTALVVNNWFNNKRKELKAKSKSQLFSSRLSTTWAELSSEDSQDAYSSSQDSDYLLPHSIEFKR</sequence>
<organism evidence="13 14">
    <name type="scientific">Dinothrombium tinctorium</name>
    <dbReference type="NCBI Taxonomy" id="1965070"/>
    <lineage>
        <taxon>Eukaryota</taxon>
        <taxon>Metazoa</taxon>
        <taxon>Ecdysozoa</taxon>
        <taxon>Arthropoda</taxon>
        <taxon>Chelicerata</taxon>
        <taxon>Arachnida</taxon>
        <taxon>Acari</taxon>
        <taxon>Acariformes</taxon>
        <taxon>Trombidiformes</taxon>
        <taxon>Prostigmata</taxon>
        <taxon>Anystina</taxon>
        <taxon>Parasitengona</taxon>
        <taxon>Trombidioidea</taxon>
        <taxon>Trombidiidae</taxon>
        <taxon>Dinothrombium</taxon>
    </lineage>
</organism>
<dbReference type="InterPro" id="IPR044869">
    <property type="entry name" value="HNF-1_POU"/>
</dbReference>
<evidence type="ECO:0000256" key="6">
    <source>
        <dbReference type="ARBA" id="ARBA00023242"/>
    </source>
</evidence>
<dbReference type="InterPro" id="IPR044866">
    <property type="entry name" value="HNF_P1"/>
</dbReference>
<dbReference type="PROSITE" id="PS50071">
    <property type="entry name" value="HOMEOBOX_2"/>
    <property type="match status" value="1"/>
</dbReference>
<feature type="domain" description="POU-specific atypical" evidence="10">
    <location>
        <begin position="74"/>
        <end position="170"/>
    </location>
</feature>
<dbReference type="InterPro" id="IPR006899">
    <property type="entry name" value="HNF-1_N"/>
</dbReference>
<evidence type="ECO:0000256" key="5">
    <source>
        <dbReference type="ARBA" id="ARBA00023163"/>
    </source>
</evidence>
<keyword evidence="5" id="KW-0804">Transcription</keyword>
<evidence type="ECO:0000256" key="3">
    <source>
        <dbReference type="ARBA" id="ARBA00023125"/>
    </source>
</evidence>
<evidence type="ECO:0000259" key="11">
    <source>
        <dbReference type="PROSITE" id="PS51937"/>
    </source>
</evidence>
<reference evidence="13" key="2">
    <citation type="submission" date="2018-11" db="EMBL/GenBank/DDBJ databases">
        <title>Trombidioid mite genomics.</title>
        <authorList>
            <person name="Dong X."/>
        </authorList>
    </citation>
    <scope>NUCLEOTIDE SEQUENCE</scope>
    <source>
        <strain evidence="13">UoL-WK</strain>
    </source>
</reference>
<dbReference type="CDD" id="cd00086">
    <property type="entry name" value="homeodomain"/>
    <property type="match status" value="1"/>
</dbReference>
<dbReference type="Gene3D" id="1.10.10.60">
    <property type="entry name" value="Homeodomain-like"/>
    <property type="match status" value="1"/>
</dbReference>
<evidence type="ECO:0000313" key="12">
    <source>
        <dbReference type="EMBL" id="RWS14573.1"/>
    </source>
</evidence>
<comment type="caution">
    <text evidence="13">The sequence shown here is derived from an EMBL/GenBank/DDBJ whole genome shotgun (WGS) entry which is preliminary data.</text>
</comment>
<dbReference type="Gene3D" id="1.10.260.40">
    <property type="entry name" value="lambda repressor-like DNA-binding domains"/>
    <property type="match status" value="1"/>
</dbReference>
<dbReference type="Pfam" id="PF00046">
    <property type="entry name" value="Homeodomain"/>
    <property type="match status" value="1"/>
</dbReference>
<feature type="DNA-binding region" description="Homeobox" evidence="7">
    <location>
        <begin position="183"/>
        <end position="258"/>
    </location>
</feature>
<evidence type="ECO:0000313" key="13">
    <source>
        <dbReference type="EMBL" id="RWS14577.1"/>
    </source>
</evidence>
<dbReference type="SUPFAM" id="SSF46689">
    <property type="entry name" value="Homeodomain-like"/>
    <property type="match status" value="1"/>
</dbReference>
<keyword evidence="4 7" id="KW-0371">Homeobox</keyword>
<dbReference type="InterPro" id="IPR040363">
    <property type="entry name" value="HMBOX1"/>
</dbReference>
<proteinExistence type="predicted"/>
<dbReference type="PROSITE" id="PS51936">
    <property type="entry name" value="POU_4"/>
    <property type="match status" value="1"/>
</dbReference>
<keyword evidence="14" id="KW-1185">Reference proteome</keyword>
<dbReference type="InterPro" id="IPR001356">
    <property type="entry name" value="HD"/>
</dbReference>
<dbReference type="PROSITE" id="PS51937">
    <property type="entry name" value="HNF_P1"/>
    <property type="match status" value="1"/>
</dbReference>
<dbReference type="STRING" id="1965070.A0A3S3QVE0"/>
<comment type="subcellular location">
    <subcellularLocation>
        <location evidence="1 7 8">Nucleus</location>
    </subcellularLocation>
</comment>
<dbReference type="OrthoDB" id="6515657at2759"/>
<dbReference type="EMBL" id="NCKU01000684">
    <property type="protein sequence ID" value="RWS14573.1"/>
    <property type="molecule type" value="Genomic_DNA"/>
</dbReference>
<feature type="domain" description="Homeobox" evidence="9">
    <location>
        <begin position="181"/>
        <end position="257"/>
    </location>
</feature>
<reference evidence="13 14" key="1">
    <citation type="journal article" date="2018" name="Gigascience">
        <title>Genomes of trombidid mites reveal novel predicted allergens and laterally-transferred genes associated with secondary metabolism.</title>
        <authorList>
            <person name="Dong X."/>
            <person name="Chaisiri K."/>
            <person name="Xia D."/>
            <person name="Armstrong S.D."/>
            <person name="Fang Y."/>
            <person name="Donnelly M.J."/>
            <person name="Kadowaki T."/>
            <person name="McGarry J.W."/>
            <person name="Darby A.C."/>
            <person name="Makepeace B.L."/>
        </authorList>
    </citation>
    <scope>NUCLEOTIDE SEQUENCE [LARGE SCALE GENOMIC DNA]</scope>
    <source>
        <strain evidence="13">UoL-WK</strain>
    </source>
</reference>
<dbReference type="InterPro" id="IPR010982">
    <property type="entry name" value="Lambda_DNA-bd_dom_sf"/>
</dbReference>
<dbReference type="GO" id="GO:0003691">
    <property type="term" value="F:double-stranded telomeric DNA binding"/>
    <property type="evidence" value="ECO:0007669"/>
    <property type="project" value="InterPro"/>
</dbReference>
<dbReference type="SUPFAM" id="SSF47413">
    <property type="entry name" value="lambda repressor-like DNA-binding domains"/>
    <property type="match status" value="1"/>
</dbReference>
<evidence type="ECO:0000256" key="4">
    <source>
        <dbReference type="ARBA" id="ARBA00023155"/>
    </source>
</evidence>
<dbReference type="GO" id="GO:0045893">
    <property type="term" value="P:positive regulation of DNA-templated transcription"/>
    <property type="evidence" value="ECO:0007669"/>
    <property type="project" value="InterPro"/>
</dbReference>
<dbReference type="Pfam" id="PF04814">
    <property type="entry name" value="HNF-1_N"/>
    <property type="match status" value="1"/>
</dbReference>
<gene>
    <name evidence="13" type="ORF">B4U79_05884</name>
    <name evidence="12" type="ORF">B4U79_07284</name>
</gene>
<keyword evidence="2" id="KW-0805">Transcription regulation</keyword>
<dbReference type="PANTHER" id="PTHR14618">
    <property type="entry name" value="HOMEODOX-CONTAINING PROTEIN 1 HMBOX1"/>
    <property type="match status" value="1"/>
</dbReference>
<name>A0A3S3QVE0_9ACAR</name>
<protein>
    <submittedName>
        <fullName evidence="13">Homeobox-containing protein 1-like protein</fullName>
    </submittedName>
</protein>
<feature type="domain" description="HNF-p1" evidence="11">
    <location>
        <begin position="1"/>
        <end position="31"/>
    </location>
</feature>
<dbReference type="EMBL" id="NCKU01000683">
    <property type="protein sequence ID" value="RWS14577.1"/>
    <property type="molecule type" value="Genomic_DNA"/>
</dbReference>
<dbReference type="AlphaFoldDB" id="A0A3S3QVE0"/>
<keyword evidence="3 7" id="KW-0238">DNA-binding</keyword>
<evidence type="ECO:0000313" key="14">
    <source>
        <dbReference type="Proteomes" id="UP000285301"/>
    </source>
</evidence>
<evidence type="ECO:0000256" key="8">
    <source>
        <dbReference type="RuleBase" id="RU000682"/>
    </source>
</evidence>
<evidence type="ECO:0000256" key="1">
    <source>
        <dbReference type="ARBA" id="ARBA00004123"/>
    </source>
</evidence>